<dbReference type="Gramene" id="ORUFI08G22160.1">
    <property type="protein sequence ID" value="ORUFI08G22160.1"/>
    <property type="gene ID" value="ORUFI08G22160"/>
</dbReference>
<dbReference type="EnsemblPlants" id="ORUFI08G22160.1">
    <property type="protein sequence ID" value="ORUFI08G22160.1"/>
    <property type="gene ID" value="ORUFI08G22160"/>
</dbReference>
<protein>
    <submittedName>
        <fullName evidence="2">Uncharacterized protein</fullName>
    </submittedName>
</protein>
<feature type="region of interest" description="Disordered" evidence="1">
    <location>
        <begin position="76"/>
        <end position="109"/>
    </location>
</feature>
<accession>A0A0E0QKY1</accession>
<evidence type="ECO:0000313" key="3">
    <source>
        <dbReference type="Proteomes" id="UP000008022"/>
    </source>
</evidence>
<reference evidence="3" key="1">
    <citation type="submission" date="2013-06" db="EMBL/GenBank/DDBJ databases">
        <authorList>
            <person name="Zhao Q."/>
        </authorList>
    </citation>
    <scope>NUCLEOTIDE SEQUENCE</scope>
    <source>
        <strain evidence="3">cv. W1943</strain>
    </source>
</reference>
<evidence type="ECO:0000313" key="2">
    <source>
        <dbReference type="EnsemblPlants" id="ORUFI08G22160.1"/>
    </source>
</evidence>
<name>A0A0E0QKY1_ORYRU</name>
<sequence length="109" mass="11927">MPYYEDHLLPLRKNGSCAPRLSAERLSPLLTKTAEAVRRIPPHPRSCPDAAHAIDRTTSASRVAPVHRIVSVPVRHPLRATPRHATPNRALSLRFPSGKHGAARLVAPS</sequence>
<reference evidence="2" key="2">
    <citation type="submission" date="2015-06" db="UniProtKB">
        <authorList>
            <consortium name="EnsemblPlants"/>
        </authorList>
    </citation>
    <scope>IDENTIFICATION</scope>
</reference>
<keyword evidence="3" id="KW-1185">Reference proteome</keyword>
<proteinExistence type="predicted"/>
<organism evidence="2 3">
    <name type="scientific">Oryza rufipogon</name>
    <name type="common">Brownbeard rice</name>
    <name type="synonym">Asian wild rice</name>
    <dbReference type="NCBI Taxonomy" id="4529"/>
    <lineage>
        <taxon>Eukaryota</taxon>
        <taxon>Viridiplantae</taxon>
        <taxon>Streptophyta</taxon>
        <taxon>Embryophyta</taxon>
        <taxon>Tracheophyta</taxon>
        <taxon>Spermatophyta</taxon>
        <taxon>Magnoliopsida</taxon>
        <taxon>Liliopsida</taxon>
        <taxon>Poales</taxon>
        <taxon>Poaceae</taxon>
        <taxon>BOP clade</taxon>
        <taxon>Oryzoideae</taxon>
        <taxon>Oryzeae</taxon>
        <taxon>Oryzinae</taxon>
        <taxon>Oryza</taxon>
    </lineage>
</organism>
<dbReference type="HOGENOM" id="CLU_2188296_0_0_1"/>
<evidence type="ECO:0000256" key="1">
    <source>
        <dbReference type="SAM" id="MobiDB-lite"/>
    </source>
</evidence>
<dbReference type="Proteomes" id="UP000008022">
    <property type="component" value="Unassembled WGS sequence"/>
</dbReference>
<dbReference type="AlphaFoldDB" id="A0A0E0QKY1"/>